<feature type="transmembrane region" description="Helical" evidence="2">
    <location>
        <begin position="191"/>
        <end position="213"/>
    </location>
</feature>
<feature type="transmembrane region" description="Helical" evidence="2">
    <location>
        <begin position="334"/>
        <end position="352"/>
    </location>
</feature>
<dbReference type="InterPro" id="IPR036259">
    <property type="entry name" value="MFS_trans_sf"/>
</dbReference>
<proteinExistence type="predicted"/>
<dbReference type="PANTHER" id="PTHR11328:SF24">
    <property type="entry name" value="MAJOR FACILITATOR SUPERFAMILY (MFS) PROFILE DOMAIN-CONTAINING PROTEIN"/>
    <property type="match status" value="1"/>
</dbReference>
<feature type="transmembrane region" description="Helical" evidence="2">
    <location>
        <begin position="128"/>
        <end position="154"/>
    </location>
</feature>
<dbReference type="Gene3D" id="1.20.1250.20">
    <property type="entry name" value="MFS general substrate transporter like domains"/>
    <property type="match status" value="2"/>
</dbReference>
<accession>A0ABY7V2D0</accession>
<evidence type="ECO:0000313" key="3">
    <source>
        <dbReference type="EMBL" id="WDA59328.1"/>
    </source>
</evidence>
<keyword evidence="2" id="KW-1133">Transmembrane helix</keyword>
<feature type="compositionally biased region" description="Polar residues" evidence="1">
    <location>
        <begin position="11"/>
        <end position="21"/>
    </location>
</feature>
<feature type="transmembrane region" description="Helical" evidence="2">
    <location>
        <begin position="417"/>
        <end position="438"/>
    </location>
</feature>
<evidence type="ECO:0000313" key="4">
    <source>
        <dbReference type="Proteomes" id="UP001217044"/>
    </source>
</evidence>
<feature type="region of interest" description="Disordered" evidence="1">
    <location>
        <begin position="1"/>
        <end position="21"/>
    </location>
</feature>
<keyword evidence="2" id="KW-0472">Membrane</keyword>
<dbReference type="InterPro" id="IPR039672">
    <property type="entry name" value="MFS_2"/>
</dbReference>
<dbReference type="SUPFAM" id="SSF103473">
    <property type="entry name" value="MFS general substrate transporter"/>
    <property type="match status" value="1"/>
</dbReference>
<keyword evidence="2" id="KW-0812">Transmembrane</keyword>
<dbReference type="EMBL" id="CP115165">
    <property type="protein sequence ID" value="WDA59328.1"/>
    <property type="molecule type" value="Genomic_DNA"/>
</dbReference>
<organism evidence="3 4">
    <name type="scientific">Deinococcus aquaticus</name>
    <dbReference type="NCBI Taxonomy" id="328692"/>
    <lineage>
        <taxon>Bacteria</taxon>
        <taxon>Thermotogati</taxon>
        <taxon>Deinococcota</taxon>
        <taxon>Deinococci</taxon>
        <taxon>Deinococcales</taxon>
        <taxon>Deinococcaceae</taxon>
        <taxon>Deinococcus</taxon>
    </lineage>
</organism>
<evidence type="ECO:0000256" key="1">
    <source>
        <dbReference type="SAM" id="MobiDB-lite"/>
    </source>
</evidence>
<sequence>MTATPPPDLTPHTTVPDTMAPDTTSAQRWRYAVMNFGLTIPAQTTSFLLLYYVDDRRMDPAWAATALTCFAVYNAANNPLIGFLSDRTRSRWGRRIPFVRFGFLPALILFALLFWAPFDGVSSPVALLVYFVVVWTLWETFNTAVGTGYLSLLPEMFRTFQERTDVAWRMNVVQVAGLLIGLALPPLLAGLLGWGVMAALFAVLAAAAILSGLGSLFERPGTRAPGLGFFGAAGVTFRNPAFLTVVAAQTMRFFCTGTLATGMGFYVRYSLGETGGAATTLLLAAAFVTAGAALWPWRTYVTPRLGARGTLMLAFALGATALIPLALVNTLAGALVSTVLFGVALSGMILMGDVILGDVIDEDELHTGERREGLYYGMSGFITTLSAALTAQAFGAVTRASGYDPTLTTQPDAVAGGFRFFMTVPPIVGALIAVALLARYPLHGDRLNAVRTALSRKRLEQAAAGGG</sequence>
<feature type="transmembrane region" description="Helical" evidence="2">
    <location>
        <begin position="373"/>
        <end position="397"/>
    </location>
</feature>
<dbReference type="PANTHER" id="PTHR11328">
    <property type="entry name" value="MAJOR FACILITATOR SUPERFAMILY DOMAIN-CONTAINING PROTEIN"/>
    <property type="match status" value="1"/>
</dbReference>
<dbReference type="Pfam" id="PF13347">
    <property type="entry name" value="MFS_2"/>
    <property type="match status" value="1"/>
</dbReference>
<keyword evidence="4" id="KW-1185">Reference proteome</keyword>
<dbReference type="RefSeq" id="WP_273989776.1">
    <property type="nucleotide sequence ID" value="NZ_BAABQT010000020.1"/>
</dbReference>
<feature type="transmembrane region" description="Helical" evidence="2">
    <location>
        <begin position="309"/>
        <end position="328"/>
    </location>
</feature>
<feature type="transmembrane region" description="Helical" evidence="2">
    <location>
        <begin position="277"/>
        <end position="297"/>
    </location>
</feature>
<dbReference type="Proteomes" id="UP001217044">
    <property type="component" value="Chromosome"/>
</dbReference>
<feature type="transmembrane region" description="Helical" evidence="2">
    <location>
        <begin position="59"/>
        <end position="76"/>
    </location>
</feature>
<name>A0ABY7V2D0_9DEIO</name>
<gene>
    <name evidence="3" type="ORF">M8445_03700</name>
</gene>
<feature type="transmembrane region" description="Helical" evidence="2">
    <location>
        <begin position="97"/>
        <end position="116"/>
    </location>
</feature>
<reference evidence="3 4" key="1">
    <citation type="submission" date="2022-12" db="EMBL/GenBank/DDBJ databases">
        <title>Genome Sequence of Deinococcus aquaticus Type Strain PB314.</title>
        <authorList>
            <person name="Albert C."/>
            <person name="Hill J."/>
            <person name="Boren L."/>
            <person name="Scholz-Ng S."/>
            <person name="Fatema N."/>
            <person name="Grosso R."/>
            <person name="Soboslay E."/>
            <person name="Tuohy J."/>
        </authorList>
    </citation>
    <scope>NUCLEOTIDE SEQUENCE [LARGE SCALE GENOMIC DNA]</scope>
    <source>
        <strain evidence="3 4">PB-314</strain>
    </source>
</reference>
<feature type="transmembrane region" description="Helical" evidence="2">
    <location>
        <begin position="166"/>
        <end position="185"/>
    </location>
</feature>
<protein>
    <submittedName>
        <fullName evidence="3">MFS transporter</fullName>
    </submittedName>
</protein>
<evidence type="ECO:0000256" key="2">
    <source>
        <dbReference type="SAM" id="Phobius"/>
    </source>
</evidence>
<feature type="transmembrane region" description="Helical" evidence="2">
    <location>
        <begin position="32"/>
        <end position="53"/>
    </location>
</feature>